<dbReference type="PANTHER" id="PTHR43963:SF4">
    <property type="entry name" value="CARBONYL REDUCTASE (NADPH)"/>
    <property type="match status" value="1"/>
</dbReference>
<evidence type="ECO:0000256" key="6">
    <source>
        <dbReference type="SAM" id="MobiDB-lite"/>
    </source>
</evidence>
<accession>S4RQV4</accession>
<dbReference type="GeneTree" id="ENSGT00510000046499"/>
<dbReference type="PRINTS" id="PR00081">
    <property type="entry name" value="GDHRDH"/>
</dbReference>
<dbReference type="GO" id="GO:0004090">
    <property type="term" value="F:carbonyl reductase (NADPH) activity"/>
    <property type="evidence" value="ECO:0007669"/>
    <property type="project" value="UniProtKB-EC"/>
</dbReference>
<feature type="region of interest" description="Disordered" evidence="6">
    <location>
        <begin position="239"/>
        <end position="280"/>
    </location>
</feature>
<sequence>EMLKKVAVVTGANKGIGLAVAKGLCGKWTGDIVLTARNEENGQRALQALSTLTHGDQEAVFHQLDITDKKSIDSFAGFVREKYGGIDILINNAGIAFKVVADTTPFGTQAEVTMQTNYFGTLAVSKVLLKLVRPGGRVVNVSSMQSKRALAGCSAELQAQFRSETITEEELTELMNRFVEDAKQGRHQDNGWANSAYGVSKIGVTVMSLIHARELSRNRPNDNILLNACCPGWVRTDMAGPKAPKSPEEGAETPLFLALLPPGAGEPHGRFVSEKQAEPW</sequence>
<evidence type="ECO:0000256" key="2">
    <source>
        <dbReference type="ARBA" id="ARBA00022857"/>
    </source>
</evidence>
<dbReference type="InterPro" id="IPR002347">
    <property type="entry name" value="SDR_fam"/>
</dbReference>
<dbReference type="OMA" id="RYINSRF"/>
<dbReference type="CDD" id="cd05324">
    <property type="entry name" value="carb_red_PTCR-like_SDR_c"/>
    <property type="match status" value="1"/>
</dbReference>
<dbReference type="Pfam" id="PF00106">
    <property type="entry name" value="adh_short"/>
    <property type="match status" value="1"/>
</dbReference>
<dbReference type="HOGENOM" id="CLU_010194_9_0_1"/>
<dbReference type="Gene3D" id="3.40.50.720">
    <property type="entry name" value="NAD(P)-binding Rossmann-like Domain"/>
    <property type="match status" value="1"/>
</dbReference>
<comment type="similarity">
    <text evidence="1 5">Belongs to the short-chain dehydrogenases/reductases (SDR) family.</text>
</comment>
<dbReference type="SUPFAM" id="SSF51735">
    <property type="entry name" value="NAD(P)-binding Rossmann-fold domains"/>
    <property type="match status" value="1"/>
</dbReference>
<reference evidence="7" key="2">
    <citation type="submission" date="2025-09" db="UniProtKB">
        <authorList>
            <consortium name="Ensembl"/>
        </authorList>
    </citation>
    <scope>IDENTIFICATION</scope>
</reference>
<proteinExistence type="inferred from homology"/>
<feature type="compositionally biased region" description="Basic and acidic residues" evidence="6">
    <location>
        <begin position="267"/>
        <end position="280"/>
    </location>
</feature>
<dbReference type="InterPro" id="IPR036291">
    <property type="entry name" value="NAD(P)-bd_dom_sf"/>
</dbReference>
<keyword evidence="3" id="KW-0560">Oxidoreductase</keyword>
<dbReference type="Ensembl" id="ENSPMAT00000007624.1">
    <property type="protein sequence ID" value="ENSPMAP00000007590.1"/>
    <property type="gene ID" value="ENSPMAG00000006876.1"/>
</dbReference>
<organism evidence="7">
    <name type="scientific">Petromyzon marinus</name>
    <name type="common">Sea lamprey</name>
    <dbReference type="NCBI Taxonomy" id="7757"/>
    <lineage>
        <taxon>Eukaryota</taxon>
        <taxon>Metazoa</taxon>
        <taxon>Chordata</taxon>
        <taxon>Craniata</taxon>
        <taxon>Vertebrata</taxon>
        <taxon>Cyclostomata</taxon>
        <taxon>Hyperoartia</taxon>
        <taxon>Petromyzontiformes</taxon>
        <taxon>Petromyzontidae</taxon>
        <taxon>Petromyzon</taxon>
    </lineage>
</organism>
<dbReference type="AlphaFoldDB" id="S4RQV4"/>
<dbReference type="PRINTS" id="PR00080">
    <property type="entry name" value="SDRFAMILY"/>
</dbReference>
<dbReference type="EC" id="1.1.1.184" evidence="4"/>
<dbReference type="InterPro" id="IPR045313">
    <property type="entry name" value="CBR1-like"/>
</dbReference>
<protein>
    <recommendedName>
        <fullName evidence="4">carbonyl reductase (NADPH)</fullName>
        <ecNumber evidence="4">1.1.1.184</ecNumber>
    </recommendedName>
</protein>
<evidence type="ECO:0000256" key="5">
    <source>
        <dbReference type="RuleBase" id="RU000363"/>
    </source>
</evidence>
<dbReference type="STRING" id="7757.ENSPMAP00000007590"/>
<evidence type="ECO:0000256" key="4">
    <source>
        <dbReference type="ARBA" id="ARBA00026118"/>
    </source>
</evidence>
<feature type="compositionally biased region" description="Low complexity" evidence="6">
    <location>
        <begin position="254"/>
        <end position="265"/>
    </location>
</feature>
<reference evidence="7" key="1">
    <citation type="submission" date="2025-08" db="UniProtKB">
        <authorList>
            <consortium name="Ensembl"/>
        </authorList>
    </citation>
    <scope>IDENTIFICATION</scope>
</reference>
<evidence type="ECO:0000256" key="1">
    <source>
        <dbReference type="ARBA" id="ARBA00006484"/>
    </source>
</evidence>
<keyword evidence="2" id="KW-0521">NADP</keyword>
<evidence type="ECO:0000256" key="3">
    <source>
        <dbReference type="ARBA" id="ARBA00023002"/>
    </source>
</evidence>
<dbReference type="PANTHER" id="PTHR43963">
    <property type="entry name" value="CARBONYL REDUCTASE 1-RELATED"/>
    <property type="match status" value="1"/>
</dbReference>
<name>S4RQV4_PETMA</name>
<evidence type="ECO:0000313" key="7">
    <source>
        <dbReference type="Ensembl" id="ENSPMAP00000007590.1"/>
    </source>
</evidence>